<dbReference type="Proteomes" id="UP000241639">
    <property type="component" value="Unassembled WGS sequence"/>
</dbReference>
<dbReference type="OrthoDB" id="342444at2"/>
<keyword evidence="2" id="KW-1185">Reference proteome</keyword>
<evidence type="ECO:0008006" key="3">
    <source>
        <dbReference type="Google" id="ProtNLM"/>
    </source>
</evidence>
<dbReference type="AlphaFoldDB" id="A0A2T4Z6W8"/>
<evidence type="ECO:0000313" key="1">
    <source>
        <dbReference type="EMBL" id="PTM57639.1"/>
    </source>
</evidence>
<dbReference type="RefSeq" id="WP_107724523.1">
    <property type="nucleotide sequence ID" value="NZ_PZZP01000001.1"/>
</dbReference>
<evidence type="ECO:0000313" key="2">
    <source>
        <dbReference type="Proteomes" id="UP000241639"/>
    </source>
</evidence>
<proteinExistence type="predicted"/>
<name>A0A2T4Z6W8_9BACL</name>
<dbReference type="Gene3D" id="3.40.630.30">
    <property type="match status" value="1"/>
</dbReference>
<protein>
    <recommendedName>
        <fullName evidence="3">Acetyltransferase (GNAT) family protein</fullName>
    </recommendedName>
</protein>
<organism evidence="1 2">
    <name type="scientific">Desmospora activa DSM 45169</name>
    <dbReference type="NCBI Taxonomy" id="1121389"/>
    <lineage>
        <taxon>Bacteria</taxon>
        <taxon>Bacillati</taxon>
        <taxon>Bacillota</taxon>
        <taxon>Bacilli</taxon>
        <taxon>Bacillales</taxon>
        <taxon>Thermoactinomycetaceae</taxon>
        <taxon>Desmospora</taxon>
    </lineage>
</organism>
<sequence>MHNRYRAVTIDDQPDLLLRIDQLGRQSFPRFLFEGDSVFNAGWDRILKEFPVCQFALFEGEEMVGGGITVPLYWDGTMEGLPNVIDELFPTDQKEPNVLCAIAGLVVEQHQGKGISRDILVTMKRIAEKLRFRSLLAPVRPNWKEKYPLTPIEDYMHWKREDGLAYDPWIRVHQRLEAPLLRVMPKCIVSTATIQQWQEWTGLRFFQSGSYVVPGALNTVEINAEEDRGTYIEPAVWMEHTVRNG</sequence>
<dbReference type="SUPFAM" id="SSF55729">
    <property type="entry name" value="Acyl-CoA N-acyltransferases (Nat)"/>
    <property type="match status" value="1"/>
</dbReference>
<dbReference type="EMBL" id="PZZP01000001">
    <property type="protein sequence ID" value="PTM57639.1"/>
    <property type="molecule type" value="Genomic_DNA"/>
</dbReference>
<comment type="caution">
    <text evidence="1">The sequence shown here is derived from an EMBL/GenBank/DDBJ whole genome shotgun (WGS) entry which is preliminary data.</text>
</comment>
<dbReference type="InterPro" id="IPR016181">
    <property type="entry name" value="Acyl_CoA_acyltransferase"/>
</dbReference>
<gene>
    <name evidence="1" type="ORF">C8J48_0189</name>
</gene>
<accession>A0A2T4Z6W8</accession>
<reference evidence="1 2" key="1">
    <citation type="submission" date="2018-04" db="EMBL/GenBank/DDBJ databases">
        <title>Genomic Encyclopedia of Archaeal and Bacterial Type Strains, Phase II (KMG-II): from individual species to whole genera.</title>
        <authorList>
            <person name="Goeker M."/>
        </authorList>
    </citation>
    <scope>NUCLEOTIDE SEQUENCE [LARGE SCALE GENOMIC DNA]</scope>
    <source>
        <strain evidence="1 2">DSM 45169</strain>
    </source>
</reference>